<keyword evidence="2" id="KW-0134">Cell wall</keyword>
<comment type="subcellular location">
    <subcellularLocation>
        <location evidence="1">Secreted</location>
        <location evidence="1">Cell wall</location>
        <topology evidence="1">Peptidoglycan-anchor</topology>
    </subcellularLocation>
</comment>
<feature type="compositionally biased region" description="Polar residues" evidence="6">
    <location>
        <begin position="1256"/>
        <end position="1265"/>
    </location>
</feature>
<keyword evidence="7" id="KW-0812">Transmembrane</keyword>
<dbReference type="SMART" id="SM00635">
    <property type="entry name" value="BID_2"/>
    <property type="match status" value="2"/>
</dbReference>
<dbReference type="Gene3D" id="3.80.10.10">
    <property type="entry name" value="Ribonuclease Inhibitor"/>
    <property type="match status" value="4"/>
</dbReference>
<dbReference type="NCBIfam" id="TIGR01167">
    <property type="entry name" value="LPXTG_anchor"/>
    <property type="match status" value="1"/>
</dbReference>
<evidence type="ECO:0000256" key="4">
    <source>
        <dbReference type="ARBA" id="ARBA00022729"/>
    </source>
</evidence>
<name>A0ABV1EXT9_9BACI</name>
<dbReference type="Pfam" id="PF00746">
    <property type="entry name" value="Gram_pos_anchor"/>
    <property type="match status" value="1"/>
</dbReference>
<evidence type="ECO:0000259" key="8">
    <source>
        <dbReference type="PROSITE" id="PS50847"/>
    </source>
</evidence>
<evidence type="ECO:0000256" key="5">
    <source>
        <dbReference type="ARBA" id="ARBA00023088"/>
    </source>
</evidence>
<dbReference type="Pfam" id="PF13306">
    <property type="entry name" value="LRR_5"/>
    <property type="match status" value="3"/>
</dbReference>
<feature type="transmembrane region" description="Helical" evidence="7">
    <location>
        <begin position="1273"/>
        <end position="1293"/>
    </location>
</feature>
<feature type="region of interest" description="Disordered" evidence="6">
    <location>
        <begin position="1199"/>
        <end position="1265"/>
    </location>
</feature>
<dbReference type="InterPro" id="IPR026906">
    <property type="entry name" value="LRR_5"/>
</dbReference>
<keyword evidence="7" id="KW-0472">Membrane</keyword>
<feature type="compositionally biased region" description="Low complexity" evidence="6">
    <location>
        <begin position="1231"/>
        <end position="1250"/>
    </location>
</feature>
<sequence length="1303" mass="142680">MGRSLLQKKREGYTSLYDEKGDHATLSLPFLGYYGNWTDPSIFDNTVYDKIQPTTQTSTIMINSNAAGSGYDLGRNAITGKYDKEKIAFSPSLNGDNSRIFTSITSLLRNAENLSFKIKDANDKDVWSYVYGDARKTFFSSTQGAYIPILNMQGWNGKDEKGQQVPSGTELIYEVSGKIAGTDTEKTLDLPFTVDTEAPTVENVDIVKEDSKVYLTFDVKDDNYIQQILVGDVAGHVLLFELGIDYVEKKGETSTVRADITNLGEELANQSLNPGRLSIFGFDYAYNISTNYVDIGPQAIVLDKYLDLTIGESKKVNATVKPENLADKSLTWTSSDDKIATVDADGVVTGIAKGEVTITATAVTGLTSSIKVYVDTDVPGEGETEDPDEENPEQPDEDDAIGYSDMSIDADHSIISKDLNDTFQYENFYYKVTSNDEVQLIGEPDKLFSSYDTIKGNVYIPSEVENNGKKYKVTSIGAKAFYFNNSITSIEFSEGLKVIGQSAFFYASALSNVKMPDSVERIDDNAFNGASITKINIPKNIKSIGSFAFLFIDAFEELTLPEGLESIGEQSFGFVSSMKKLILPDTLKYIGEAAFTDSASLETVKLPEKMKAVPKFMFFKASSLKEIEFPTSVTSIGYGSFQSSGLTTIDIPETVTKVEKFAFADISSLEKIIIPNSVKEIGTYAFAQSTKVNEVKIGKNVKTIGKDAFKGISREATVNVANDQVAFELRRSGFTNPLKSGGVSFTDYVSGQFMVGSLIYRPTSATTVEVTQFENNKKLQELVIPETVTNEGDNITYTVTSVYDYVFQGNQDLKKITLPDTITKIGERAFDQINGLDTMNIPENLQLVEEYGLNYLGWDPLLASEWTEKELTIPDGLTHLKAVSFSGNKYESINIANGTKKIPAYTFYGNKKAEKLEIPNSVEMIESSAFADLESLKELNLPDNLKYIGGNAFSGLNSMDKVAIPNSVEYIGDYTFNSMVGSSIKDVSLGNGVNAYGWNSFNEEANVTVSLNSQREDIVKFNNLKQTPELIWDGEVDIPTTDASVIPEGKKVSVIGDRTIDGNLTINGTLEIAKDASLTINGTLKINGKITGKGTLIISEDAQIGDIDPEVFIPVTSIKITKSIAITEDKGTAQIEAEVYPTFATNKDLNYDLISGDEFASVNEKGVITAKGNGQIVVRVSAADQFGTYVDLNVTISGQSEVIDDEQDPENPDDGTEDEQDSENPGKGIDNDNTNTVNQENNKNSQNVSKIGNGSGKESNGTHQLPETGTHSYNYLLIGFILIFVSILFLYIARRKKQVNQAK</sequence>
<dbReference type="SUPFAM" id="SSF52058">
    <property type="entry name" value="L domain-like"/>
    <property type="match status" value="1"/>
</dbReference>
<keyword evidence="10" id="KW-1185">Reference proteome</keyword>
<comment type="caution">
    <text evidence="9">The sequence shown here is derived from an EMBL/GenBank/DDBJ whole genome shotgun (WGS) entry which is preliminary data.</text>
</comment>
<feature type="compositionally biased region" description="Acidic residues" evidence="6">
    <location>
        <begin position="1202"/>
        <end position="1222"/>
    </location>
</feature>
<keyword evidence="7" id="KW-1133">Transmembrane helix</keyword>
<organism evidence="9 10">
    <name type="scientific">Niallia hominis</name>
    <dbReference type="NCBI Taxonomy" id="3133173"/>
    <lineage>
        <taxon>Bacteria</taxon>
        <taxon>Bacillati</taxon>
        <taxon>Bacillota</taxon>
        <taxon>Bacilli</taxon>
        <taxon>Bacillales</taxon>
        <taxon>Bacillaceae</taxon>
        <taxon>Niallia</taxon>
    </lineage>
</organism>
<dbReference type="PANTHER" id="PTHR45661">
    <property type="entry name" value="SURFACE ANTIGEN"/>
    <property type="match status" value="1"/>
</dbReference>
<dbReference type="InterPro" id="IPR032675">
    <property type="entry name" value="LRR_dom_sf"/>
</dbReference>
<feature type="region of interest" description="Disordered" evidence="6">
    <location>
        <begin position="377"/>
        <end position="403"/>
    </location>
</feature>
<proteinExistence type="predicted"/>
<evidence type="ECO:0000256" key="1">
    <source>
        <dbReference type="ARBA" id="ARBA00004168"/>
    </source>
</evidence>
<dbReference type="Pfam" id="PF02368">
    <property type="entry name" value="Big_2"/>
    <property type="match status" value="2"/>
</dbReference>
<dbReference type="EMBL" id="JBBMFN010000005">
    <property type="protein sequence ID" value="MEQ2464927.1"/>
    <property type="molecule type" value="Genomic_DNA"/>
</dbReference>
<protein>
    <submittedName>
        <fullName evidence="9">Leucine-rich repeat protein</fullName>
    </submittedName>
</protein>
<keyword evidence="3" id="KW-0964">Secreted</keyword>
<dbReference type="PANTHER" id="PTHR45661:SF3">
    <property type="entry name" value="IG-LIKE DOMAIN-CONTAINING PROTEIN"/>
    <property type="match status" value="1"/>
</dbReference>
<evidence type="ECO:0000256" key="6">
    <source>
        <dbReference type="SAM" id="MobiDB-lite"/>
    </source>
</evidence>
<gene>
    <name evidence="9" type="ORF">WMO63_04485</name>
</gene>
<evidence type="ECO:0000313" key="9">
    <source>
        <dbReference type="EMBL" id="MEQ2464927.1"/>
    </source>
</evidence>
<keyword evidence="4" id="KW-0732">Signal</keyword>
<evidence type="ECO:0000256" key="7">
    <source>
        <dbReference type="SAM" id="Phobius"/>
    </source>
</evidence>
<feature type="compositionally biased region" description="Acidic residues" evidence="6">
    <location>
        <begin position="378"/>
        <end position="400"/>
    </location>
</feature>
<feature type="domain" description="Gram-positive cocci surface proteins LPxTG" evidence="8">
    <location>
        <begin position="1265"/>
        <end position="1303"/>
    </location>
</feature>
<evidence type="ECO:0000256" key="3">
    <source>
        <dbReference type="ARBA" id="ARBA00022525"/>
    </source>
</evidence>
<accession>A0ABV1EXT9</accession>
<dbReference type="InterPro" id="IPR003343">
    <property type="entry name" value="Big_2"/>
</dbReference>
<dbReference type="Proteomes" id="UP001465426">
    <property type="component" value="Unassembled WGS sequence"/>
</dbReference>
<evidence type="ECO:0000256" key="2">
    <source>
        <dbReference type="ARBA" id="ARBA00022512"/>
    </source>
</evidence>
<keyword evidence="5" id="KW-0572">Peptidoglycan-anchor</keyword>
<evidence type="ECO:0000313" key="10">
    <source>
        <dbReference type="Proteomes" id="UP001465426"/>
    </source>
</evidence>
<dbReference type="SUPFAM" id="SSF49373">
    <property type="entry name" value="Invasin/intimin cell-adhesion fragments"/>
    <property type="match status" value="2"/>
</dbReference>
<dbReference type="PROSITE" id="PS50847">
    <property type="entry name" value="GRAM_POS_ANCHORING"/>
    <property type="match status" value="1"/>
</dbReference>
<dbReference type="InterPro" id="IPR019931">
    <property type="entry name" value="LPXTG_anchor"/>
</dbReference>
<reference evidence="9 10" key="1">
    <citation type="submission" date="2024-03" db="EMBL/GenBank/DDBJ databases">
        <title>Human intestinal bacterial collection.</title>
        <authorList>
            <person name="Pauvert C."/>
            <person name="Hitch T.C.A."/>
            <person name="Clavel T."/>
        </authorList>
    </citation>
    <scope>NUCLEOTIDE SEQUENCE [LARGE SCALE GENOMIC DNA]</scope>
    <source>
        <strain evidence="9 10">CLA-SR-H024</strain>
    </source>
</reference>
<dbReference type="InterPro" id="IPR053139">
    <property type="entry name" value="Surface_bspA-like"/>
</dbReference>
<dbReference type="Gene3D" id="2.60.40.1080">
    <property type="match status" value="2"/>
</dbReference>
<dbReference type="RefSeq" id="WP_349204368.1">
    <property type="nucleotide sequence ID" value="NZ_JBBMFN010000005.1"/>
</dbReference>
<dbReference type="InterPro" id="IPR008964">
    <property type="entry name" value="Invasin/intimin_cell_adhesion"/>
</dbReference>